<dbReference type="Pfam" id="PF01396">
    <property type="entry name" value="Zn_ribbon_Top1"/>
    <property type="match status" value="3"/>
</dbReference>
<proteinExistence type="predicted"/>
<comment type="caution">
    <text evidence="2">The sequence shown here is derived from an EMBL/GenBank/DDBJ whole genome shotgun (WGS) entry which is preliminary data.</text>
</comment>
<dbReference type="InterPro" id="IPR013498">
    <property type="entry name" value="Topo_IA_Znf"/>
</dbReference>
<reference evidence="2 3" key="1">
    <citation type="journal article" date="2015" name="Nature">
        <title>rRNA introns, odd ribosomes, and small enigmatic genomes across a large radiation of phyla.</title>
        <authorList>
            <person name="Brown C.T."/>
            <person name="Hug L.A."/>
            <person name="Thomas B.C."/>
            <person name="Sharon I."/>
            <person name="Castelle C.J."/>
            <person name="Singh A."/>
            <person name="Wilkins M.J."/>
            <person name="Williams K.H."/>
            <person name="Banfield J.F."/>
        </authorList>
    </citation>
    <scope>NUCLEOTIDE SEQUENCE [LARGE SCALE GENOMIC DNA]</scope>
</reference>
<dbReference type="GO" id="GO:0003677">
    <property type="term" value="F:DNA binding"/>
    <property type="evidence" value="ECO:0007669"/>
    <property type="project" value="InterPro"/>
</dbReference>
<feature type="domain" description="DNA topoisomerase type IA zn finger" evidence="1">
    <location>
        <begin position="5"/>
        <end position="15"/>
    </location>
</feature>
<evidence type="ECO:0000313" key="3">
    <source>
        <dbReference type="Proteomes" id="UP000034881"/>
    </source>
</evidence>
<dbReference type="AlphaFoldDB" id="A0A0G0TXW7"/>
<organism evidence="2 3">
    <name type="scientific">Candidatus Daviesbacteria bacterium GW2011_GWC2_40_12</name>
    <dbReference type="NCBI Taxonomy" id="1618431"/>
    <lineage>
        <taxon>Bacteria</taxon>
        <taxon>Candidatus Daviesiibacteriota</taxon>
    </lineage>
</organism>
<protein>
    <recommendedName>
        <fullName evidence="1">DNA topoisomerase type IA zn finger domain-containing protein</fullName>
    </recommendedName>
</protein>
<feature type="domain" description="DNA topoisomerase type IA zn finger" evidence="1">
    <location>
        <begin position="112"/>
        <end position="130"/>
    </location>
</feature>
<evidence type="ECO:0000313" key="2">
    <source>
        <dbReference type="EMBL" id="KKR42852.1"/>
    </source>
</evidence>
<gene>
    <name evidence="2" type="ORF">UT77_C0001G0303</name>
</gene>
<evidence type="ECO:0000259" key="1">
    <source>
        <dbReference type="Pfam" id="PF01396"/>
    </source>
</evidence>
<accession>A0A0G0TXW7</accession>
<dbReference type="GO" id="GO:0005694">
    <property type="term" value="C:chromosome"/>
    <property type="evidence" value="ECO:0007669"/>
    <property type="project" value="InterPro"/>
</dbReference>
<dbReference type="GO" id="GO:0003916">
    <property type="term" value="F:DNA topoisomerase activity"/>
    <property type="evidence" value="ECO:0007669"/>
    <property type="project" value="InterPro"/>
</dbReference>
<dbReference type="GO" id="GO:0006265">
    <property type="term" value="P:DNA topological change"/>
    <property type="evidence" value="ECO:0007669"/>
    <property type="project" value="InterPro"/>
</dbReference>
<sequence>MSDTQEICPKCGSSLGEVVQTATGKKLRRCSAGAWNPQTKKNEGCEYVLWLAVEPQNLDEKCPKCGAGLILQTTRFGKKMKKCASGGWDKEAKKATGCDFVEWINGSSEPLDEKCPDCGESLVLYTTAAGKKMKKCSTAGWDREARKATGCTYVQWLKPGEIPQTPSSAGEEFLPPEK</sequence>
<feature type="domain" description="DNA topoisomerase type IA zn finger" evidence="1">
    <location>
        <begin position="59"/>
        <end position="78"/>
    </location>
</feature>
<name>A0A0G0TXW7_9BACT</name>
<dbReference type="EMBL" id="LBYB01000001">
    <property type="protein sequence ID" value="KKR42852.1"/>
    <property type="molecule type" value="Genomic_DNA"/>
</dbReference>
<dbReference type="Proteomes" id="UP000034881">
    <property type="component" value="Unassembled WGS sequence"/>
</dbReference>